<proteinExistence type="predicted"/>
<name>A0A1Y0CHE8_9MYCO</name>
<gene>
    <name evidence="1" type="ORF">BTO20_37740</name>
</gene>
<keyword evidence="1" id="KW-0614">Plasmid</keyword>
<sequence>MVALEDLNFSVVRDGASNAAAAAEQAGAGATGTDNLATYVETDANNGVNLSDSGASTVAV</sequence>
<dbReference type="Proteomes" id="UP000195331">
    <property type="component" value="Plasmid unnamed2"/>
</dbReference>
<evidence type="ECO:0000313" key="1">
    <source>
        <dbReference type="EMBL" id="ART74365.1"/>
    </source>
</evidence>
<accession>A0A1Y0CHE8</accession>
<geneLocation type="plasmid" evidence="1 2">
    <name>unnamed2</name>
</geneLocation>
<dbReference type="RefSeq" id="WP_087083627.1">
    <property type="nucleotide sequence ID" value="NZ_CP020811.1"/>
</dbReference>
<dbReference type="EMBL" id="CP020811">
    <property type="protein sequence ID" value="ART74365.1"/>
    <property type="molecule type" value="Genomic_DNA"/>
</dbReference>
<dbReference type="KEGG" id="mdx:BTO20_37740"/>
<dbReference type="AlphaFoldDB" id="A0A1Y0CHE8"/>
<evidence type="ECO:0000313" key="2">
    <source>
        <dbReference type="Proteomes" id="UP000195331"/>
    </source>
</evidence>
<reference evidence="1 2" key="1">
    <citation type="submission" date="2017-04" db="EMBL/GenBank/DDBJ databases">
        <title>Whole Genome Sequence of 1,4-Dioxane Degrading Bacterium Mycobacterium dioxanotrophicus PH-06.</title>
        <authorList>
            <person name="He Y."/>
        </authorList>
    </citation>
    <scope>NUCLEOTIDE SEQUENCE [LARGE SCALE GENOMIC DNA]</scope>
    <source>
        <strain evidence="1 2">PH-06</strain>
        <plasmid evidence="1 2">unnamed2</plasmid>
    </source>
</reference>
<keyword evidence="2" id="KW-1185">Reference proteome</keyword>
<organism evidence="1 2">
    <name type="scientific">Mycobacterium dioxanotrophicus</name>
    <dbReference type="NCBI Taxonomy" id="482462"/>
    <lineage>
        <taxon>Bacteria</taxon>
        <taxon>Bacillati</taxon>
        <taxon>Actinomycetota</taxon>
        <taxon>Actinomycetes</taxon>
        <taxon>Mycobacteriales</taxon>
        <taxon>Mycobacteriaceae</taxon>
        <taxon>Mycobacterium</taxon>
    </lineage>
</organism>
<protein>
    <submittedName>
        <fullName evidence="1">Uncharacterized protein</fullName>
    </submittedName>
</protein>